<dbReference type="RefSeq" id="WP_282197783.1">
    <property type="nucleotide sequence ID" value="NZ_BOQE01000001.1"/>
</dbReference>
<accession>A0AAV4LA21</accession>
<proteinExistence type="predicted"/>
<dbReference type="Proteomes" id="UP001057291">
    <property type="component" value="Unassembled WGS sequence"/>
</dbReference>
<dbReference type="EMBL" id="BOQE01000001">
    <property type="protein sequence ID" value="GIM44509.1"/>
    <property type="molecule type" value="Genomic_DNA"/>
</dbReference>
<sequence>MRICVSVSMHTDERGNWFSLIRLVELGSGEVLRTIAKTYRRTLFKDAMHKALNEGLFEAKDFVENGHVMIESLIYGYPELDIVGVKYLA</sequence>
<reference evidence="1" key="1">
    <citation type="journal article" date="2023" name="Int. J. Syst. Evol. Microbiol.">
        <title>Collibacillus ludicampi gen. nov., sp. nov., a new soil bacterium of the family Alicyclobacillaceae.</title>
        <authorList>
            <person name="Jojima T."/>
            <person name="Ioku Y."/>
            <person name="Fukuta Y."/>
            <person name="Shirasaka N."/>
            <person name="Matsumura Y."/>
            <person name="Mori M."/>
        </authorList>
    </citation>
    <scope>NUCLEOTIDE SEQUENCE</scope>
    <source>
        <strain evidence="1">TP075</strain>
    </source>
</reference>
<protein>
    <submittedName>
        <fullName evidence="1">Uncharacterized protein</fullName>
    </submittedName>
</protein>
<evidence type="ECO:0000313" key="1">
    <source>
        <dbReference type="EMBL" id="GIM44509.1"/>
    </source>
</evidence>
<organism evidence="1 2">
    <name type="scientific">Collibacillus ludicampi</name>
    <dbReference type="NCBI Taxonomy" id="2771369"/>
    <lineage>
        <taxon>Bacteria</taxon>
        <taxon>Bacillati</taxon>
        <taxon>Bacillota</taxon>
        <taxon>Bacilli</taxon>
        <taxon>Bacillales</taxon>
        <taxon>Alicyclobacillaceae</taxon>
        <taxon>Collibacillus</taxon>
    </lineage>
</organism>
<comment type="caution">
    <text evidence="1">The sequence shown here is derived from an EMBL/GenBank/DDBJ whole genome shotgun (WGS) entry which is preliminary data.</text>
</comment>
<keyword evidence="2" id="KW-1185">Reference proteome</keyword>
<gene>
    <name evidence="1" type="ORF">DNHGIG_00580</name>
</gene>
<name>A0AAV4LA21_9BACL</name>
<evidence type="ECO:0000313" key="2">
    <source>
        <dbReference type="Proteomes" id="UP001057291"/>
    </source>
</evidence>
<dbReference type="AlphaFoldDB" id="A0AAV4LA21"/>